<dbReference type="Pfam" id="PF14561">
    <property type="entry name" value="TPR_20"/>
    <property type="match status" value="1"/>
</dbReference>
<evidence type="ECO:0000259" key="4">
    <source>
        <dbReference type="PROSITE" id="PS51352"/>
    </source>
</evidence>
<feature type="domain" description="Thioredoxin" evidence="4">
    <location>
        <begin position="20"/>
        <end position="162"/>
    </location>
</feature>
<name>A0ABP5EZ55_9MICO</name>
<dbReference type="InterPro" id="IPR036249">
    <property type="entry name" value="Thioredoxin-like_sf"/>
</dbReference>
<dbReference type="PANTHER" id="PTHR45663:SF11">
    <property type="entry name" value="GEO12009P1"/>
    <property type="match status" value="1"/>
</dbReference>
<evidence type="ECO:0000313" key="6">
    <source>
        <dbReference type="Proteomes" id="UP001500755"/>
    </source>
</evidence>
<evidence type="ECO:0000256" key="3">
    <source>
        <dbReference type="SAM" id="MobiDB-lite"/>
    </source>
</evidence>
<evidence type="ECO:0000313" key="5">
    <source>
        <dbReference type="EMBL" id="GAA2012207.1"/>
    </source>
</evidence>
<dbReference type="InterPro" id="IPR013766">
    <property type="entry name" value="Thioredoxin_domain"/>
</dbReference>
<accession>A0ABP5EZ55</accession>
<organism evidence="5 6">
    <name type="scientific">Brevibacterium samyangense</name>
    <dbReference type="NCBI Taxonomy" id="366888"/>
    <lineage>
        <taxon>Bacteria</taxon>
        <taxon>Bacillati</taxon>
        <taxon>Actinomycetota</taxon>
        <taxon>Actinomycetes</taxon>
        <taxon>Micrococcales</taxon>
        <taxon>Brevibacteriaceae</taxon>
        <taxon>Brevibacterium</taxon>
    </lineage>
</organism>
<dbReference type="Gene3D" id="1.25.40.10">
    <property type="entry name" value="Tetratricopeptide repeat domain"/>
    <property type="match status" value="1"/>
</dbReference>
<dbReference type="EMBL" id="BAAANO010000025">
    <property type="protein sequence ID" value="GAA2012207.1"/>
    <property type="molecule type" value="Genomic_DNA"/>
</dbReference>
<sequence>MTTPQDSTPQGLDLSAARSTRTAAEAPAGTRPDVAGAGGGASGGQPPENTVAVPSLVFDVNEEAFNDLVALSNDVPVVVSLLTEWSEPSKDMTAILESIATSLEGRIVVALVDIEKSPRVAQLFQAQSVPTFVAIVKGQPIPLFQGTMAEPQVREYVSQLLQVAAQAGVTKTAFVGGAEEAAPAVAHPEALAAMEAGDLDTAAEVYRKALAEAPADAEAKVGLARVGLLSRVKDMDATAVRAAAAEDSKNVAAALDVADLDLAGGHVEDAFNRLLTVLTLVAGEDRESLRVRLLELFDVVGAEDPRVVKARARLMRALF</sequence>
<keyword evidence="2" id="KW-0676">Redox-active center</keyword>
<dbReference type="PANTHER" id="PTHR45663">
    <property type="entry name" value="GEO12009P1"/>
    <property type="match status" value="1"/>
</dbReference>
<keyword evidence="6" id="KW-1185">Reference proteome</keyword>
<feature type="compositionally biased region" description="Low complexity" evidence="3">
    <location>
        <begin position="15"/>
        <end position="28"/>
    </location>
</feature>
<dbReference type="InterPro" id="IPR011990">
    <property type="entry name" value="TPR-like_helical_dom_sf"/>
</dbReference>
<dbReference type="Pfam" id="PF00085">
    <property type="entry name" value="Thioredoxin"/>
    <property type="match status" value="1"/>
</dbReference>
<dbReference type="Gene3D" id="3.40.30.10">
    <property type="entry name" value="Glutaredoxin"/>
    <property type="match status" value="1"/>
</dbReference>
<protein>
    <submittedName>
        <fullName evidence="5">Tetratricopeptide repeat protein</fullName>
    </submittedName>
</protein>
<comment type="caution">
    <text evidence="5">The sequence shown here is derived from an EMBL/GenBank/DDBJ whole genome shotgun (WGS) entry which is preliminary data.</text>
</comment>
<dbReference type="Proteomes" id="UP001500755">
    <property type="component" value="Unassembled WGS sequence"/>
</dbReference>
<dbReference type="Pfam" id="PF14559">
    <property type="entry name" value="TPR_19"/>
    <property type="match status" value="1"/>
</dbReference>
<proteinExistence type="inferred from homology"/>
<evidence type="ECO:0000256" key="2">
    <source>
        <dbReference type="ARBA" id="ARBA00023284"/>
    </source>
</evidence>
<dbReference type="SUPFAM" id="SSF48452">
    <property type="entry name" value="TPR-like"/>
    <property type="match status" value="1"/>
</dbReference>
<gene>
    <name evidence="5" type="ORF">GCM10009755_24560</name>
</gene>
<comment type="similarity">
    <text evidence="1">Belongs to the thioredoxin family.</text>
</comment>
<dbReference type="CDD" id="cd02956">
    <property type="entry name" value="ybbN"/>
    <property type="match status" value="1"/>
</dbReference>
<feature type="region of interest" description="Disordered" evidence="3">
    <location>
        <begin position="1"/>
        <end position="48"/>
    </location>
</feature>
<dbReference type="RefSeq" id="WP_344310103.1">
    <property type="nucleotide sequence ID" value="NZ_BAAANO010000025.1"/>
</dbReference>
<dbReference type="SUPFAM" id="SSF52833">
    <property type="entry name" value="Thioredoxin-like"/>
    <property type="match status" value="1"/>
</dbReference>
<feature type="compositionally biased region" description="Polar residues" evidence="3">
    <location>
        <begin position="1"/>
        <end position="10"/>
    </location>
</feature>
<dbReference type="PROSITE" id="PS51352">
    <property type="entry name" value="THIOREDOXIN_2"/>
    <property type="match status" value="1"/>
</dbReference>
<evidence type="ECO:0000256" key="1">
    <source>
        <dbReference type="ARBA" id="ARBA00008987"/>
    </source>
</evidence>
<reference evidence="6" key="1">
    <citation type="journal article" date="2019" name="Int. J. Syst. Evol. Microbiol.">
        <title>The Global Catalogue of Microorganisms (GCM) 10K type strain sequencing project: providing services to taxonomists for standard genome sequencing and annotation.</title>
        <authorList>
            <consortium name="The Broad Institute Genomics Platform"/>
            <consortium name="The Broad Institute Genome Sequencing Center for Infectious Disease"/>
            <person name="Wu L."/>
            <person name="Ma J."/>
        </authorList>
    </citation>
    <scope>NUCLEOTIDE SEQUENCE [LARGE SCALE GENOMIC DNA]</scope>
    <source>
        <strain evidence="6">JCM 14546</strain>
    </source>
</reference>